<dbReference type="AlphaFoldDB" id="A0A8T2YJY5"/>
<evidence type="ECO:0000313" key="3">
    <source>
        <dbReference type="Proteomes" id="UP000807159"/>
    </source>
</evidence>
<protein>
    <submittedName>
        <fullName evidence="2">Uncharacterized protein</fullName>
    </submittedName>
</protein>
<proteinExistence type="predicted"/>
<accession>A0A8T2YJY5</accession>
<keyword evidence="1" id="KW-0812">Transmembrane</keyword>
<dbReference type="Proteomes" id="UP000807159">
    <property type="component" value="Chromosome 6"/>
</dbReference>
<dbReference type="PANTHER" id="PTHR47426:SF3">
    <property type="entry name" value="GCN5-RELATED N-ACETYLTRANSFERASE 6, CHLOROPLASTIC"/>
    <property type="match status" value="1"/>
</dbReference>
<name>A0A8T2YJY5_POPDE</name>
<dbReference type="PANTHER" id="PTHR47426">
    <property type="entry name" value="ACYL-COA N-ACYLTRANSFERASES (NAT) SUPERFAMILY PROTEIN"/>
    <property type="match status" value="1"/>
</dbReference>
<keyword evidence="1" id="KW-0472">Membrane</keyword>
<dbReference type="EMBL" id="JACEGQ020000006">
    <property type="protein sequence ID" value="KAH8505455.1"/>
    <property type="molecule type" value="Genomic_DNA"/>
</dbReference>
<evidence type="ECO:0000313" key="2">
    <source>
        <dbReference type="EMBL" id="KAH8505455.1"/>
    </source>
</evidence>
<organism evidence="2 3">
    <name type="scientific">Populus deltoides</name>
    <name type="common">Eastern poplar</name>
    <name type="synonym">Eastern cottonwood</name>
    <dbReference type="NCBI Taxonomy" id="3696"/>
    <lineage>
        <taxon>Eukaryota</taxon>
        <taxon>Viridiplantae</taxon>
        <taxon>Streptophyta</taxon>
        <taxon>Embryophyta</taxon>
        <taxon>Tracheophyta</taxon>
        <taxon>Spermatophyta</taxon>
        <taxon>Magnoliopsida</taxon>
        <taxon>eudicotyledons</taxon>
        <taxon>Gunneridae</taxon>
        <taxon>Pentapetalae</taxon>
        <taxon>rosids</taxon>
        <taxon>fabids</taxon>
        <taxon>Malpighiales</taxon>
        <taxon>Salicaceae</taxon>
        <taxon>Saliceae</taxon>
        <taxon>Populus</taxon>
    </lineage>
</organism>
<gene>
    <name evidence="2" type="ORF">H0E87_012626</name>
</gene>
<keyword evidence="3" id="KW-1185">Reference proteome</keyword>
<sequence length="148" mass="17323">MLTVSLHKPEFLSFSHYGFRDLHKFSRIPSSWTIAMSNYSGSSETRKKEELSIQVPATSISSSETQRLAGSDLRFDRLQVPEKELMHDRKFEFGQFVAREAVIDEEYWVCHPFLSHPCSNSTWVIMCLSFPFLFIFIHLARSIFYLFN</sequence>
<comment type="caution">
    <text evidence="2">The sequence shown here is derived from an EMBL/GenBank/DDBJ whole genome shotgun (WGS) entry which is preliminary data.</text>
</comment>
<reference evidence="2" key="1">
    <citation type="journal article" date="2021" name="J. Hered.">
        <title>Genome Assembly of Salicaceae Populus deltoides (Eastern Cottonwood) I-69 Based on Nanopore Sequencing and Hi-C Technologies.</title>
        <authorList>
            <person name="Bai S."/>
            <person name="Wu H."/>
            <person name="Zhang J."/>
            <person name="Pan Z."/>
            <person name="Zhao W."/>
            <person name="Li Z."/>
            <person name="Tong C."/>
        </authorList>
    </citation>
    <scope>NUCLEOTIDE SEQUENCE</scope>
    <source>
        <tissue evidence="2">Leaf</tissue>
    </source>
</reference>
<feature type="transmembrane region" description="Helical" evidence="1">
    <location>
        <begin position="123"/>
        <end position="147"/>
    </location>
</feature>
<keyword evidence="1" id="KW-1133">Transmembrane helix</keyword>
<evidence type="ECO:0000256" key="1">
    <source>
        <dbReference type="SAM" id="Phobius"/>
    </source>
</evidence>